<dbReference type="CDD" id="cd17332">
    <property type="entry name" value="MFS_MelB_like"/>
    <property type="match status" value="1"/>
</dbReference>
<dbReference type="InterPro" id="IPR036259">
    <property type="entry name" value="MFS_trans_sf"/>
</dbReference>
<organism evidence="3">
    <name type="scientific">Pseudoalteromonas prydzensis</name>
    <dbReference type="NCBI Taxonomy" id="182141"/>
    <lineage>
        <taxon>Bacteria</taxon>
        <taxon>Pseudomonadati</taxon>
        <taxon>Pseudomonadota</taxon>
        <taxon>Gammaproteobacteria</taxon>
        <taxon>Alteromonadales</taxon>
        <taxon>Pseudoalteromonadaceae</taxon>
        <taxon>Pseudoalteromonas</taxon>
    </lineage>
</organism>
<dbReference type="PANTHER" id="PTHR11328:SF24">
    <property type="entry name" value="MAJOR FACILITATOR SUPERFAMILY (MFS) PROFILE DOMAIN-CONTAINING PROTEIN"/>
    <property type="match status" value="1"/>
</dbReference>
<dbReference type="Pfam" id="PF13347">
    <property type="entry name" value="MFS_2"/>
    <property type="match status" value="1"/>
</dbReference>
<evidence type="ECO:0000256" key="2">
    <source>
        <dbReference type="SAM" id="Phobius"/>
    </source>
</evidence>
<dbReference type="InterPro" id="IPR001927">
    <property type="entry name" value="Na/Gal_symport"/>
</dbReference>
<feature type="transmembrane region" description="Helical" evidence="2">
    <location>
        <begin position="38"/>
        <end position="57"/>
    </location>
</feature>
<dbReference type="Proteomes" id="UP000886188">
    <property type="component" value="Unassembled WGS sequence"/>
</dbReference>
<dbReference type="NCBIfam" id="TIGR00792">
    <property type="entry name" value="gph"/>
    <property type="match status" value="1"/>
</dbReference>
<comment type="similarity">
    <text evidence="1">Belongs to the sodium:galactoside symporter (TC 2.A.2) family.</text>
</comment>
<feature type="transmembrane region" description="Helical" evidence="2">
    <location>
        <begin position="316"/>
        <end position="337"/>
    </location>
</feature>
<keyword evidence="2" id="KW-0812">Transmembrane</keyword>
<sequence>MLTKKEKIAYGLGDTASNIIFQTVMLFLTFFYTDIFGISPAIVGTLFLVVRIIDAITDPLMGALTDATRTKYGNYRPYLLWLAIPFGVISIITFTTPDLSPTGKVIYAFVTYTLLMLVYTAINIPYSALGGVLSRDPSERVSIQSYRFVFGMLGGLLVSACTLPLVSWFGKGDNALGYQLTMILMSCFGVILFLICFRFTKERVVAPQQQTLSLKAQMATLWQNGPFKILCGAAIMLLTSMVLRTTLAIYYVKYVLGEGDLVTQFVTLGMIGNILGCACAQPLSKRVDKKTAYIYLQYISAAISCIAFWLPGEQLVLAFAVYFLWCFFTQMATPLLWAKMADAIDYGQWQNGHRLTGLVYASVVFFIKLGLALGGAIAGWLLAYYGYQANTELNEATKTGILTSFTLYPAIGSVLVALIMTRYILDNKTLKQINDDLAANSQKE</sequence>
<dbReference type="Gene3D" id="1.20.1250.20">
    <property type="entry name" value="MFS general substrate transporter like domains"/>
    <property type="match status" value="2"/>
</dbReference>
<proteinExistence type="inferred from homology"/>
<dbReference type="GO" id="GO:0006814">
    <property type="term" value="P:sodium ion transport"/>
    <property type="evidence" value="ECO:0007669"/>
    <property type="project" value="InterPro"/>
</dbReference>
<evidence type="ECO:0000313" key="3">
    <source>
        <dbReference type="EMBL" id="HEA15039.1"/>
    </source>
</evidence>
<accession>A0A7V1GD48</accession>
<keyword evidence="2" id="KW-1133">Transmembrane helix</keyword>
<comment type="caution">
    <text evidence="3">The sequence shown here is derived from an EMBL/GenBank/DDBJ whole genome shotgun (WGS) entry which is preliminary data.</text>
</comment>
<feature type="transmembrane region" description="Helical" evidence="2">
    <location>
        <begin position="292"/>
        <end position="310"/>
    </location>
</feature>
<evidence type="ECO:0000256" key="1">
    <source>
        <dbReference type="ARBA" id="ARBA00009617"/>
    </source>
</evidence>
<dbReference type="GO" id="GO:0008643">
    <property type="term" value="P:carbohydrate transport"/>
    <property type="evidence" value="ECO:0007669"/>
    <property type="project" value="InterPro"/>
</dbReference>
<feature type="transmembrane region" description="Helical" evidence="2">
    <location>
        <begin position="106"/>
        <end position="128"/>
    </location>
</feature>
<gene>
    <name evidence="3" type="ORF">ENH88_01030</name>
</gene>
<feature type="transmembrane region" description="Helical" evidence="2">
    <location>
        <begin position="358"/>
        <end position="385"/>
    </location>
</feature>
<dbReference type="SUPFAM" id="SSF103473">
    <property type="entry name" value="MFS general substrate transporter"/>
    <property type="match status" value="1"/>
</dbReference>
<protein>
    <submittedName>
        <fullName evidence="3">MFS transporter</fullName>
    </submittedName>
</protein>
<dbReference type="AlphaFoldDB" id="A0A7V1GD48"/>
<feature type="transmembrane region" description="Helical" evidence="2">
    <location>
        <begin position="148"/>
        <end position="170"/>
    </location>
</feature>
<name>A0A7V1GD48_9GAMM</name>
<keyword evidence="2" id="KW-0472">Membrane</keyword>
<feature type="transmembrane region" description="Helical" evidence="2">
    <location>
        <begin position="405"/>
        <end position="425"/>
    </location>
</feature>
<feature type="transmembrane region" description="Helical" evidence="2">
    <location>
        <begin position="176"/>
        <end position="197"/>
    </location>
</feature>
<reference evidence="3" key="1">
    <citation type="journal article" date="2020" name="mSystems">
        <title>Genome- and Community-Level Interaction Insights into Carbon Utilization and Element Cycling Functions of Hydrothermarchaeota in Hydrothermal Sediment.</title>
        <authorList>
            <person name="Zhou Z."/>
            <person name="Liu Y."/>
            <person name="Xu W."/>
            <person name="Pan J."/>
            <person name="Luo Z.H."/>
            <person name="Li M."/>
        </authorList>
    </citation>
    <scope>NUCLEOTIDE SEQUENCE [LARGE SCALE GENOMIC DNA]</scope>
    <source>
        <strain evidence="3">HyVt-346</strain>
    </source>
</reference>
<feature type="transmembrane region" description="Helical" evidence="2">
    <location>
        <begin position="12"/>
        <end position="32"/>
    </location>
</feature>
<dbReference type="PANTHER" id="PTHR11328">
    <property type="entry name" value="MAJOR FACILITATOR SUPERFAMILY DOMAIN-CONTAINING PROTEIN"/>
    <property type="match status" value="1"/>
</dbReference>
<dbReference type="GO" id="GO:0015293">
    <property type="term" value="F:symporter activity"/>
    <property type="evidence" value="ECO:0007669"/>
    <property type="project" value="InterPro"/>
</dbReference>
<feature type="transmembrane region" description="Helical" evidence="2">
    <location>
        <begin position="227"/>
        <end position="249"/>
    </location>
</feature>
<dbReference type="EMBL" id="DRGM01000012">
    <property type="protein sequence ID" value="HEA15039.1"/>
    <property type="molecule type" value="Genomic_DNA"/>
</dbReference>
<feature type="transmembrane region" description="Helical" evidence="2">
    <location>
        <begin position="78"/>
        <end position="94"/>
    </location>
</feature>
<dbReference type="InterPro" id="IPR039672">
    <property type="entry name" value="MFS_2"/>
</dbReference>
<feature type="transmembrane region" description="Helical" evidence="2">
    <location>
        <begin position="261"/>
        <end position="280"/>
    </location>
</feature>
<dbReference type="GO" id="GO:0005886">
    <property type="term" value="C:plasma membrane"/>
    <property type="evidence" value="ECO:0007669"/>
    <property type="project" value="TreeGrafter"/>
</dbReference>
<dbReference type="RefSeq" id="WP_304178536.1">
    <property type="nucleotide sequence ID" value="NZ_DRGM01000012.1"/>
</dbReference>